<evidence type="ECO:0000256" key="2">
    <source>
        <dbReference type="PROSITE-ProRule" id="PRU00703"/>
    </source>
</evidence>
<keyword evidence="2" id="KW-0129">CBS domain</keyword>
<dbReference type="STRING" id="1903181.BTN85_0680"/>
<gene>
    <name evidence="4" type="ORF">BTN85_0680</name>
</gene>
<dbReference type="InterPro" id="IPR000644">
    <property type="entry name" value="CBS_dom"/>
</dbReference>
<evidence type="ECO:0000313" key="4">
    <source>
        <dbReference type="EMBL" id="OKY78194.1"/>
    </source>
</evidence>
<dbReference type="CDD" id="cd02205">
    <property type="entry name" value="CBS_pair_SF"/>
    <property type="match status" value="1"/>
</dbReference>
<proteinExistence type="predicted"/>
<protein>
    <submittedName>
        <fullName evidence="4">Protein containing two CBS domain</fullName>
    </submittedName>
</protein>
<dbReference type="InterPro" id="IPR046342">
    <property type="entry name" value="CBS_dom_sf"/>
</dbReference>
<dbReference type="SMART" id="SM00116">
    <property type="entry name" value="CBS"/>
    <property type="match status" value="1"/>
</dbReference>
<dbReference type="AlphaFoldDB" id="A0A1Q6DV11"/>
<dbReference type="Gene3D" id="3.10.580.10">
    <property type="entry name" value="CBS-domain"/>
    <property type="match status" value="2"/>
</dbReference>
<reference evidence="4" key="1">
    <citation type="submission" date="2016-12" db="EMBL/GenBank/DDBJ databases">
        <title>Discovery of methanogenic haloarchaea.</title>
        <authorList>
            <person name="Sorokin D.Y."/>
            <person name="Makarova K.S."/>
            <person name="Abbas B."/>
            <person name="Ferrer M."/>
            <person name="Golyshin P.N."/>
        </authorList>
    </citation>
    <scope>NUCLEOTIDE SEQUENCE [LARGE SCALE GENOMIC DNA]</scope>
    <source>
        <strain evidence="4">HMET1</strain>
    </source>
</reference>
<dbReference type="EMBL" id="MSDW01000001">
    <property type="protein sequence ID" value="OKY78194.1"/>
    <property type="molecule type" value="Genomic_DNA"/>
</dbReference>
<name>A0A1Q6DV11_METT1</name>
<dbReference type="SUPFAM" id="SSF54631">
    <property type="entry name" value="CBS-domain pair"/>
    <property type="match status" value="2"/>
</dbReference>
<keyword evidence="5" id="KW-1185">Reference proteome</keyword>
<evidence type="ECO:0000313" key="5">
    <source>
        <dbReference type="Proteomes" id="UP000185744"/>
    </source>
</evidence>
<evidence type="ECO:0000256" key="1">
    <source>
        <dbReference type="ARBA" id="ARBA00022737"/>
    </source>
</evidence>
<dbReference type="PANTHER" id="PTHR48108">
    <property type="entry name" value="CBS DOMAIN-CONTAINING PROTEIN CBSX2, CHLOROPLASTIC"/>
    <property type="match status" value="1"/>
</dbReference>
<dbReference type="PROSITE" id="PS51371">
    <property type="entry name" value="CBS"/>
    <property type="match status" value="1"/>
</dbReference>
<accession>A0A1Q6DV11</accession>
<dbReference type="InParanoid" id="A0A1Q6DV11"/>
<dbReference type="Proteomes" id="UP000185744">
    <property type="component" value="Unassembled WGS sequence"/>
</dbReference>
<feature type="domain" description="CBS" evidence="3">
    <location>
        <begin position="6"/>
        <end position="65"/>
    </location>
</feature>
<keyword evidence="1" id="KW-0677">Repeat</keyword>
<dbReference type="InterPro" id="IPR051462">
    <property type="entry name" value="CBS_domain-containing"/>
</dbReference>
<dbReference type="Pfam" id="PF00571">
    <property type="entry name" value="CBS"/>
    <property type="match status" value="2"/>
</dbReference>
<organism evidence="4 5">
    <name type="scientific">Methanohalarchaeum thermophilum</name>
    <dbReference type="NCBI Taxonomy" id="1903181"/>
    <lineage>
        <taxon>Archaea</taxon>
        <taxon>Methanobacteriati</taxon>
        <taxon>Methanobacteriota</taxon>
        <taxon>Methanonatronarchaeia</taxon>
        <taxon>Methanonatronarchaeales</taxon>
        <taxon>Methanonatronarchaeaceae</taxon>
        <taxon>Candidatus Methanohalarchaeum</taxon>
    </lineage>
</organism>
<sequence>MKSSKMSELMDDPVTIDKNASLSEALEIMKKEEYFELPVTHKDVYLGTLTYRDLARELGSISKQSKPPSNLHVSTAYQKDGGNLKKEDDFKEGVCSLADRGNYTLPILNENSVIGVFKSEKALKSINFNEDLRIKEVISDNYEVISPNERVVHARRKLLDKDLDLLAVKQRKDIIGSVTDIEIAKGMASFRELVPDKKQDSRIRNLLVEDILNNNTIIIDSKTNLNDLIKEINSNKIRDIIVEEENELKGSINQLDILESWCENARQMG</sequence>
<evidence type="ECO:0000259" key="3">
    <source>
        <dbReference type="PROSITE" id="PS51371"/>
    </source>
</evidence>
<dbReference type="PANTHER" id="PTHR48108:SF26">
    <property type="entry name" value="CBS DOMAIN-CONTAINING PROTEIN DDB_G0289609"/>
    <property type="match status" value="1"/>
</dbReference>
<comment type="caution">
    <text evidence="4">The sequence shown here is derived from an EMBL/GenBank/DDBJ whole genome shotgun (WGS) entry which is preliminary data.</text>
</comment>